<sequence length="63" mass="7511">MGIEINPRFGGGYPLSYLAGANYPEWLLKEYFMGHDIPYFEDWEDNLLMLRYDDEVLVRNYEA</sequence>
<accession>A0A432DZC0</accession>
<name>A0A432DZC0_9FLAO</name>
<protein>
    <recommendedName>
        <fullName evidence="3">ATP-grasp domain-containing protein</fullName>
    </recommendedName>
</protein>
<evidence type="ECO:0008006" key="3">
    <source>
        <dbReference type="Google" id="ProtNLM"/>
    </source>
</evidence>
<dbReference type="AlphaFoldDB" id="A0A432DZC0"/>
<dbReference type="Gene3D" id="3.30.470.20">
    <property type="entry name" value="ATP-grasp fold, B domain"/>
    <property type="match status" value="1"/>
</dbReference>
<dbReference type="EMBL" id="RYFC01000001">
    <property type="protein sequence ID" value="RTZ49695.1"/>
    <property type="molecule type" value="Genomic_DNA"/>
</dbReference>
<proteinExistence type="predicted"/>
<organism evidence="1 2">
    <name type="scientific">Chryseobacterium arthrosphaerae</name>
    <dbReference type="NCBI Taxonomy" id="651561"/>
    <lineage>
        <taxon>Bacteria</taxon>
        <taxon>Pseudomonadati</taxon>
        <taxon>Bacteroidota</taxon>
        <taxon>Flavobacteriia</taxon>
        <taxon>Flavobacteriales</taxon>
        <taxon>Weeksellaceae</taxon>
        <taxon>Chryseobacterium group</taxon>
        <taxon>Chryseobacterium</taxon>
    </lineage>
</organism>
<evidence type="ECO:0000313" key="1">
    <source>
        <dbReference type="EMBL" id="RTZ49695.1"/>
    </source>
</evidence>
<comment type="caution">
    <text evidence="1">The sequence shown here is derived from an EMBL/GenBank/DDBJ whole genome shotgun (WGS) entry which is preliminary data.</text>
</comment>
<gene>
    <name evidence="1" type="ORF">EJ377_05105</name>
</gene>
<evidence type="ECO:0000313" key="2">
    <source>
        <dbReference type="Proteomes" id="UP000276953"/>
    </source>
</evidence>
<dbReference type="Proteomes" id="UP000276953">
    <property type="component" value="Unassembled WGS sequence"/>
</dbReference>
<reference evidence="1 2" key="1">
    <citation type="submission" date="2018-12" db="EMBL/GenBank/DDBJ databases">
        <title>Draft Genome Sequence of Chryseobacterium arthrosphaerae strain ED882-96 Isolated from the Blood of a Patient with Liver Cirrhosis in Taiwan.</title>
        <authorList>
            <person name="Lin J.-N."/>
            <person name="Lai C.-H."/>
            <person name="Yang C.-H."/>
            <person name="Huang Y.-H."/>
        </authorList>
    </citation>
    <scope>NUCLEOTIDE SEQUENCE [LARGE SCALE GENOMIC DNA]</scope>
    <source>
        <strain evidence="1 2">ED882-96</strain>
    </source>
</reference>